<dbReference type="HOGENOM" id="CLU_012431_9_0_2"/>
<dbReference type="KEGG" id="nbv:T478_0972"/>
<dbReference type="EMBL" id="LXWN01000001">
    <property type="protein sequence ID" value="PTL88197.1"/>
    <property type="molecule type" value="Genomic_DNA"/>
</dbReference>
<dbReference type="InterPro" id="IPR017806">
    <property type="entry name" value="EgtB"/>
</dbReference>
<evidence type="ECO:0000259" key="4">
    <source>
        <dbReference type="Pfam" id="PF03781"/>
    </source>
</evidence>
<reference evidence="7" key="2">
    <citation type="submission" date="2016-05" db="EMBL/GenBank/DDBJ databases">
        <authorList>
            <person name="Lavstsen T."/>
            <person name="Jespersen J.S."/>
        </authorList>
    </citation>
    <scope>NUCLEOTIDE SEQUENCE [LARGE SCALE GENOMIC DNA]</scope>
    <source>
        <strain evidence="7">U25</strain>
    </source>
</reference>
<keyword evidence="2" id="KW-0408">Iron</keyword>
<dbReference type="Proteomes" id="UP000241022">
    <property type="component" value="Unassembled WGS sequence"/>
</dbReference>
<dbReference type="InterPro" id="IPR005532">
    <property type="entry name" value="SUMF_dom"/>
</dbReference>
<dbReference type="PANTHER" id="PTHR23150:SF36">
    <property type="entry name" value="HERCYNINE OXYGENASE"/>
    <property type="match status" value="1"/>
</dbReference>
<feature type="domain" description="DinB-like" evidence="5">
    <location>
        <begin position="15"/>
        <end position="144"/>
    </location>
</feature>
<dbReference type="OrthoDB" id="136349at2157"/>
<organism evidence="6 8">
    <name type="scientific">Candidatus Nitrosopelagicus brevis</name>
    <dbReference type="NCBI Taxonomy" id="1410606"/>
    <lineage>
        <taxon>Archaea</taxon>
        <taxon>Nitrososphaerota</taxon>
    </lineage>
</organism>
<dbReference type="Gene3D" id="3.90.1580.10">
    <property type="entry name" value="paralog of FGE (formylglycine-generating enzyme)"/>
    <property type="match status" value="1"/>
</dbReference>
<dbReference type="RefSeq" id="WP_048105547.1">
    <property type="nucleotide sequence ID" value="NZ_CP007026.1"/>
</dbReference>
<evidence type="ECO:0000313" key="9">
    <source>
        <dbReference type="Proteomes" id="UP000241022"/>
    </source>
</evidence>
<reference evidence="7 9" key="3">
    <citation type="submission" date="2018-04" db="EMBL/GenBank/DDBJ databases">
        <title>Transcriptomics of ammonia oxidizing archaea.</title>
        <authorList>
            <person name="Carini P."/>
        </authorList>
    </citation>
    <scope>NUCLEOTIDE SEQUENCE [LARGE SCALE GENOMIC DNA]</scope>
    <source>
        <strain evidence="7 9">U25</strain>
    </source>
</reference>
<evidence type="ECO:0000313" key="7">
    <source>
        <dbReference type="EMBL" id="PTL88197.1"/>
    </source>
</evidence>
<dbReference type="SUPFAM" id="SSF109854">
    <property type="entry name" value="DinB/YfiT-like putative metalloenzymes"/>
    <property type="match status" value="1"/>
</dbReference>
<name>A0A0A7V2F3_9ARCH</name>
<gene>
    <name evidence="6" type="primary">egtB</name>
    <name evidence="7" type="ORF">A7X95_02710</name>
    <name evidence="6" type="ORF">T478_0972</name>
</gene>
<keyword evidence="1" id="KW-0560">Oxidoreductase</keyword>
<dbReference type="NCBIfam" id="TIGR03440">
    <property type="entry name" value="egtB_TIGR03440"/>
    <property type="match status" value="1"/>
</dbReference>
<evidence type="ECO:0000256" key="1">
    <source>
        <dbReference type="ARBA" id="ARBA00023002"/>
    </source>
</evidence>
<dbReference type="GO" id="GO:0052699">
    <property type="term" value="P:ergothioneine biosynthetic process"/>
    <property type="evidence" value="ECO:0007669"/>
    <property type="project" value="InterPro"/>
</dbReference>
<protein>
    <submittedName>
        <fullName evidence="6">Ergothioneine biosynthesis protein EgtB</fullName>
    </submittedName>
    <submittedName>
        <fullName evidence="7">Sulfatase</fullName>
    </submittedName>
</protein>
<dbReference type="SUPFAM" id="SSF56436">
    <property type="entry name" value="C-type lectin-like"/>
    <property type="match status" value="1"/>
</dbReference>
<dbReference type="Proteomes" id="UP000030944">
    <property type="component" value="Chromosome"/>
</dbReference>
<evidence type="ECO:0000256" key="3">
    <source>
        <dbReference type="ARBA" id="ARBA00037882"/>
    </source>
</evidence>
<dbReference type="STRING" id="1410606.T478_0972"/>
<reference evidence="6 8" key="1">
    <citation type="journal article" date="2015" name="Proc. Natl. Acad. Sci. U.S.A.">
        <title>Genomic and proteomic characterization of "Candidatus Nitrosopelagicus brevis": An ammonia-oxidizing archaeon from the open ocean.</title>
        <authorList>
            <person name="Santoro A.E."/>
            <person name="Dupont C.L."/>
            <person name="Richter R.A."/>
            <person name="Craig M.T."/>
            <person name="Carini P."/>
            <person name="McIlvin M.R."/>
            <person name="Yang Y."/>
            <person name="Orsi W.D."/>
            <person name="Moran D.M."/>
            <person name="Saito M.A."/>
        </authorList>
    </citation>
    <scope>NUCLEOTIDE SEQUENCE [LARGE SCALE GENOMIC DNA]</scope>
    <source>
        <strain evidence="6">CN25</strain>
        <strain evidence="8">V2</strain>
    </source>
</reference>
<proteinExistence type="predicted"/>
<dbReference type="AlphaFoldDB" id="A0A0A7V2F3"/>
<dbReference type="InterPro" id="IPR016187">
    <property type="entry name" value="CTDL_fold"/>
</dbReference>
<dbReference type="Pfam" id="PF03781">
    <property type="entry name" value="FGE-sulfatase"/>
    <property type="match status" value="1"/>
</dbReference>
<dbReference type="InterPro" id="IPR051043">
    <property type="entry name" value="Sulfatase_Mod_Factor_Kinase"/>
</dbReference>
<sequence>MTLEEPSPNFLLDSFNETRNTTLQLVKNLERDDFGVQTAVFMSPPKWHIGHVSWLNEIVLSKTQDNYQFFSDELSEYLNSYYNQFGKPHDKSKRGVMSRPTVDEILEYFDVITNRVREVISRPLEKETAYLFTMAIHHECQHQELLVYDLQHLLGDQYKPTKVNQSPVSSNKEKKSIKINGGLYNLGYSGKDYCYDIELPEHKTYLNDYQIDNLLTSNAEYLEFIQDGGYDDYSFWLSDGWDIVKKNEWKAPMYWEKEGDDWITRDFAGKRKINPDEPVCHVSYYEAAAYCKWANKRLPTEAEWEKAALWNDEKEVKTIFPWGNEKPTELHANLLESSIWNCSDVGAYEDGKSSYGCYQMIGDVWEWTSSEFMGYPGFKSGFDEYNDKWFTNQKVLRGGSFGTPSRSIRGSYRNFFRLDERWLISGFRCVKDI</sequence>
<evidence type="ECO:0000259" key="5">
    <source>
        <dbReference type="Pfam" id="PF12867"/>
    </source>
</evidence>
<comment type="pathway">
    <text evidence="3">Amino-acid biosynthesis; ergothioneine biosynthesis.</text>
</comment>
<dbReference type="EMBL" id="CP007026">
    <property type="protein sequence ID" value="AJA92366.1"/>
    <property type="molecule type" value="Genomic_DNA"/>
</dbReference>
<evidence type="ECO:0000313" key="8">
    <source>
        <dbReference type="Proteomes" id="UP000030944"/>
    </source>
</evidence>
<keyword evidence="9" id="KW-1185">Reference proteome</keyword>
<dbReference type="GeneID" id="24816858"/>
<dbReference type="PANTHER" id="PTHR23150">
    <property type="entry name" value="SULFATASE MODIFYING FACTOR 1, 2"/>
    <property type="match status" value="1"/>
</dbReference>
<evidence type="ECO:0000313" key="6">
    <source>
        <dbReference type="EMBL" id="AJA92366.1"/>
    </source>
</evidence>
<accession>A0A0A7V2F3</accession>
<dbReference type="InterPro" id="IPR024775">
    <property type="entry name" value="DinB-like"/>
</dbReference>
<evidence type="ECO:0000256" key="2">
    <source>
        <dbReference type="ARBA" id="ARBA00023004"/>
    </source>
</evidence>
<feature type="domain" description="Sulfatase-modifying factor enzyme-like" evidence="4">
    <location>
        <begin position="174"/>
        <end position="431"/>
    </location>
</feature>
<dbReference type="InterPro" id="IPR034660">
    <property type="entry name" value="DinB/YfiT-like"/>
</dbReference>
<dbReference type="InterPro" id="IPR042095">
    <property type="entry name" value="SUMF_sf"/>
</dbReference>
<dbReference type="Pfam" id="PF12867">
    <property type="entry name" value="DinB_2"/>
    <property type="match status" value="1"/>
</dbReference>